<evidence type="ECO:0000256" key="3">
    <source>
        <dbReference type="ARBA" id="ARBA00022989"/>
    </source>
</evidence>
<accession>A0A1V9FKJ6</accession>
<dbReference type="Pfam" id="PF13564">
    <property type="entry name" value="DoxX_2"/>
    <property type="match status" value="1"/>
</dbReference>
<proteinExistence type="predicted"/>
<evidence type="ECO:0000256" key="5">
    <source>
        <dbReference type="SAM" id="Phobius"/>
    </source>
</evidence>
<dbReference type="GO" id="GO:0016020">
    <property type="term" value="C:membrane"/>
    <property type="evidence" value="ECO:0007669"/>
    <property type="project" value="UniProtKB-SubCell"/>
</dbReference>
<keyword evidence="7" id="KW-1185">Reference proteome</keyword>
<dbReference type="InterPro" id="IPR016944">
    <property type="entry name" value="UCP030066"/>
</dbReference>
<feature type="transmembrane region" description="Helical" evidence="5">
    <location>
        <begin position="7"/>
        <end position="25"/>
    </location>
</feature>
<keyword evidence="2 5" id="KW-0812">Transmembrane</keyword>
<evidence type="ECO:0000313" key="6">
    <source>
        <dbReference type="EMBL" id="OQP58817.1"/>
    </source>
</evidence>
<dbReference type="EMBL" id="LWBP01000187">
    <property type="protein sequence ID" value="OQP58817.1"/>
    <property type="molecule type" value="Genomic_DNA"/>
</dbReference>
<evidence type="ECO:0000256" key="2">
    <source>
        <dbReference type="ARBA" id="ARBA00022692"/>
    </source>
</evidence>
<feature type="transmembrane region" description="Helical" evidence="5">
    <location>
        <begin position="97"/>
        <end position="114"/>
    </location>
</feature>
<sequence>MKKTNIFYWVFTGLLAFLMLGSSIPDIMNHPLAVKGMHEELGYPVYFIPFIGVAKFLGVVALLTPGFPRLKEWAYAGFAFDLIGATYSIFMIGKPDWMFNLLPLALLTASYVFYQKRKKMLAARAGNQQAVAFNGAIA</sequence>
<evidence type="ECO:0000256" key="1">
    <source>
        <dbReference type="ARBA" id="ARBA00004141"/>
    </source>
</evidence>
<feature type="transmembrane region" description="Helical" evidence="5">
    <location>
        <begin position="73"/>
        <end position="91"/>
    </location>
</feature>
<dbReference type="STRING" id="550983.A4R26_22660"/>
<evidence type="ECO:0000256" key="4">
    <source>
        <dbReference type="ARBA" id="ARBA00023136"/>
    </source>
</evidence>
<keyword evidence="3 5" id="KW-1133">Transmembrane helix</keyword>
<dbReference type="OrthoDB" id="7960583at2"/>
<dbReference type="PIRSF" id="PIRSF030066">
    <property type="entry name" value="UCP030066"/>
    <property type="match status" value="1"/>
</dbReference>
<name>A0A1V9FKJ6_9BACT</name>
<comment type="subcellular location">
    <subcellularLocation>
        <location evidence="1">Membrane</location>
        <topology evidence="1">Multi-pass membrane protein</topology>
    </subcellularLocation>
</comment>
<keyword evidence="4 5" id="KW-0472">Membrane</keyword>
<feature type="transmembrane region" description="Helical" evidence="5">
    <location>
        <begin position="45"/>
        <end position="64"/>
    </location>
</feature>
<organism evidence="6 7">
    <name type="scientific">Niastella populi</name>
    <dbReference type="NCBI Taxonomy" id="550983"/>
    <lineage>
        <taxon>Bacteria</taxon>
        <taxon>Pseudomonadati</taxon>
        <taxon>Bacteroidota</taxon>
        <taxon>Chitinophagia</taxon>
        <taxon>Chitinophagales</taxon>
        <taxon>Chitinophagaceae</taxon>
        <taxon>Niastella</taxon>
    </lineage>
</organism>
<dbReference type="RefSeq" id="WP_081165322.1">
    <property type="nucleotide sequence ID" value="NZ_LWBP01000187.1"/>
</dbReference>
<dbReference type="InterPro" id="IPR032808">
    <property type="entry name" value="DoxX"/>
</dbReference>
<comment type="caution">
    <text evidence="6">The sequence shown here is derived from an EMBL/GenBank/DDBJ whole genome shotgun (WGS) entry which is preliminary data.</text>
</comment>
<dbReference type="Proteomes" id="UP000192276">
    <property type="component" value="Unassembled WGS sequence"/>
</dbReference>
<evidence type="ECO:0000313" key="7">
    <source>
        <dbReference type="Proteomes" id="UP000192276"/>
    </source>
</evidence>
<reference evidence="7" key="1">
    <citation type="submission" date="2016-04" db="EMBL/GenBank/DDBJ databases">
        <authorList>
            <person name="Chen L."/>
            <person name="Zhuang W."/>
            <person name="Wang G."/>
        </authorList>
    </citation>
    <scope>NUCLEOTIDE SEQUENCE [LARGE SCALE GENOMIC DNA]</scope>
    <source>
        <strain evidence="7">208</strain>
    </source>
</reference>
<dbReference type="AlphaFoldDB" id="A0A1V9FKJ6"/>
<gene>
    <name evidence="6" type="ORF">A4R26_22660</name>
</gene>
<protein>
    <submittedName>
        <fullName evidence="6">DoxX-like family protein</fullName>
    </submittedName>
</protein>